<reference evidence="1 2" key="1">
    <citation type="submission" date="2018-06" db="EMBL/GenBank/DDBJ databases">
        <title>Genomic Encyclopedia of Type Strains, Phase III (KMG-III): the genomes of soil and plant-associated and newly described type strains.</title>
        <authorList>
            <person name="Whitman W."/>
        </authorList>
    </citation>
    <scope>NUCLEOTIDE SEQUENCE [LARGE SCALE GENOMIC DNA]</scope>
    <source>
        <strain evidence="1 2">CECT 5889</strain>
    </source>
</reference>
<protein>
    <submittedName>
        <fullName evidence="1">Uncharacterized protein</fullName>
    </submittedName>
</protein>
<evidence type="ECO:0000313" key="2">
    <source>
        <dbReference type="Proteomes" id="UP000247746"/>
    </source>
</evidence>
<evidence type="ECO:0000313" key="1">
    <source>
        <dbReference type="EMBL" id="PYE39574.1"/>
    </source>
</evidence>
<dbReference type="OrthoDB" id="6658823at2"/>
<gene>
    <name evidence="1" type="ORF">DFP82_10315</name>
</gene>
<organism evidence="1 2">
    <name type="scientific">Psychrobacter fozii</name>
    <dbReference type="NCBI Taxonomy" id="198480"/>
    <lineage>
        <taxon>Bacteria</taxon>
        <taxon>Pseudomonadati</taxon>
        <taxon>Pseudomonadota</taxon>
        <taxon>Gammaproteobacteria</taxon>
        <taxon>Moraxellales</taxon>
        <taxon>Moraxellaceae</taxon>
        <taxon>Psychrobacter</taxon>
    </lineage>
</organism>
<accession>A0A2V4VW57</accession>
<dbReference type="RefSeq" id="WP_110922579.1">
    <property type="nucleotide sequence ID" value="NZ_QJSU01000003.1"/>
</dbReference>
<proteinExistence type="predicted"/>
<dbReference type="EMBL" id="QJSU01000003">
    <property type="protein sequence ID" value="PYE39574.1"/>
    <property type="molecule type" value="Genomic_DNA"/>
</dbReference>
<dbReference type="AlphaFoldDB" id="A0A2V4VW57"/>
<name>A0A2V4VW57_9GAMM</name>
<keyword evidence="2" id="KW-1185">Reference proteome</keyword>
<dbReference type="Proteomes" id="UP000247746">
    <property type="component" value="Unassembled WGS sequence"/>
</dbReference>
<sequence>MKPLSIAKLQTLNVLVYPEIVGLFDIYTCHIRPLLDSKTIELEQSNACSKLTRFIKEDKKWFLLNNFELFHTVKSPYIDFDVLRKEVAVKYISKNQFNFDISFYELINLIAQHNKTIDIRLVYSQLNKILDPEINQKLFGKNIFAITTFCRLINISEQTYYKRSSEGIL</sequence>
<comment type="caution">
    <text evidence="1">The sequence shown here is derived from an EMBL/GenBank/DDBJ whole genome shotgun (WGS) entry which is preliminary data.</text>
</comment>